<dbReference type="Proteomes" id="UP000191094">
    <property type="component" value="Unassembled WGS sequence"/>
</dbReference>
<dbReference type="STRING" id="90241.B0682_07090"/>
<name>A0A1T0CDG0_9GAMM</name>
<dbReference type="EMBL" id="MUYT01000008">
    <property type="protein sequence ID" value="OOS20380.1"/>
    <property type="molecule type" value="Genomic_DNA"/>
</dbReference>
<evidence type="ECO:0000313" key="3">
    <source>
        <dbReference type="Proteomes" id="UP000191094"/>
    </source>
</evidence>
<gene>
    <name evidence="2" type="ORF">B0682_07090</name>
</gene>
<evidence type="ECO:0000313" key="2">
    <source>
        <dbReference type="EMBL" id="OOS20380.1"/>
    </source>
</evidence>
<sequence>MAMFVYHTQRDFDQASLDNVSRIITDYASIINADGNIADISQECLEHIEYIANRIGHKTVTITTYLDLITENNKELEDFHDNGKLSKSRPLGFSQGNDPRFVTRG</sequence>
<evidence type="ECO:0000256" key="1">
    <source>
        <dbReference type="SAM" id="MobiDB-lite"/>
    </source>
</evidence>
<comment type="caution">
    <text evidence="2">The sequence shown here is derived from an EMBL/GenBank/DDBJ whole genome shotgun (WGS) entry which is preliminary data.</text>
</comment>
<proteinExistence type="predicted"/>
<reference evidence="2 3" key="1">
    <citation type="submission" date="2017-02" db="EMBL/GenBank/DDBJ databases">
        <title>Draft genome sequence of Moraxella lincolnii CCUG 9405T type strain.</title>
        <authorList>
            <person name="Salva-Serra F."/>
            <person name="Engstrom-Jakobsson H."/>
            <person name="Thorell K."/>
            <person name="Jaen-Luchoro D."/>
            <person name="Gonzales-Siles L."/>
            <person name="Karlsson R."/>
            <person name="Yazdan S."/>
            <person name="Boulund F."/>
            <person name="Johnning A."/>
            <person name="Engstrand L."/>
            <person name="Kristiansson E."/>
            <person name="Moore E."/>
        </authorList>
    </citation>
    <scope>NUCLEOTIDE SEQUENCE [LARGE SCALE GENOMIC DNA]</scope>
    <source>
        <strain evidence="2 3">CCUG 9405</strain>
    </source>
</reference>
<feature type="region of interest" description="Disordered" evidence="1">
    <location>
        <begin position="80"/>
        <end position="105"/>
    </location>
</feature>
<dbReference type="AlphaFoldDB" id="A0A1T0CDG0"/>
<dbReference type="RefSeq" id="WP_078307770.1">
    <property type="nucleotide sequence ID" value="NZ_MUYT01000008.1"/>
</dbReference>
<protein>
    <submittedName>
        <fullName evidence="2">Uncharacterized protein</fullName>
    </submittedName>
</protein>
<keyword evidence="3" id="KW-1185">Reference proteome</keyword>
<accession>A0A1T0CDG0</accession>
<organism evidence="2 3">
    <name type="scientific">Lwoffella lincolnii</name>
    <dbReference type="NCBI Taxonomy" id="90241"/>
    <lineage>
        <taxon>Bacteria</taxon>
        <taxon>Pseudomonadati</taxon>
        <taxon>Pseudomonadota</taxon>
        <taxon>Gammaproteobacteria</taxon>
        <taxon>Moraxellales</taxon>
        <taxon>Moraxellaceae</taxon>
        <taxon>Lwoffella</taxon>
    </lineage>
</organism>